<evidence type="ECO:0000313" key="2">
    <source>
        <dbReference type="EMBL" id="BAV57074.1"/>
    </source>
</evidence>
<dbReference type="AlphaFoldDB" id="A0A1B4ZCC8"/>
<dbReference type="InterPro" id="IPR045635">
    <property type="entry name" value="DUF6412"/>
</dbReference>
<feature type="region of interest" description="Disordered" evidence="1">
    <location>
        <begin position="1"/>
        <end position="46"/>
    </location>
</feature>
<sequence>MRFPRPRATPTAGPGNSGARAGGRPHGSPCPGHPVPSPLSTVHRPEGGPTVSFIAALLGLLRVLTGELLVGPAPLTAVAATATLVLLAGVAAGVLTTGRVLGAGAPALVRSGALRRRAFRTAFLPQRDPDARGRRRPRAPGAAPAAA</sequence>
<name>A0A1B4ZCC8_9ACTN</name>
<dbReference type="EMBL" id="LC054541">
    <property type="protein sequence ID" value="BAV57074.1"/>
    <property type="molecule type" value="Genomic_DNA"/>
</dbReference>
<reference evidence="2" key="1">
    <citation type="journal article" date="2016" name="ChemBioChem">
        <title>Five-Membered Cyclitol Phosphate Formation by a myo-Inositol Phosphate Synthase Orthologue in the Biosynthesis of the Carbocyclic Nucleoside Antibiotic Aristeromycin.</title>
        <authorList>
            <person name="Kudo F."/>
            <person name="Tsunoda T."/>
            <person name="Takashima M."/>
            <person name="Eguchi T."/>
        </authorList>
    </citation>
    <scope>NUCLEOTIDE SEQUENCE</scope>
    <source>
        <strain evidence="2">NBRC 13005</strain>
    </source>
</reference>
<organism evidence="2">
    <name type="scientific">Streptomyces citricolor</name>
    <dbReference type="NCBI Taxonomy" id="212427"/>
    <lineage>
        <taxon>Bacteria</taxon>
        <taxon>Bacillati</taxon>
        <taxon>Actinomycetota</taxon>
        <taxon>Actinomycetes</taxon>
        <taxon>Kitasatosporales</taxon>
        <taxon>Streptomycetaceae</taxon>
        <taxon>Streptomyces</taxon>
    </lineage>
</organism>
<proteinExistence type="predicted"/>
<feature type="region of interest" description="Disordered" evidence="1">
    <location>
        <begin position="125"/>
        <end position="147"/>
    </location>
</feature>
<evidence type="ECO:0000256" key="1">
    <source>
        <dbReference type="SAM" id="MobiDB-lite"/>
    </source>
</evidence>
<dbReference type="Pfam" id="PF19950">
    <property type="entry name" value="DUF6412"/>
    <property type="match status" value="1"/>
</dbReference>
<protein>
    <submittedName>
        <fullName evidence="2">Uncharacterized protein</fullName>
    </submittedName>
</protein>
<accession>A0A1B4ZCC8</accession>